<evidence type="ECO:0000256" key="1">
    <source>
        <dbReference type="SAM" id="MobiDB-lite"/>
    </source>
</evidence>
<gene>
    <name evidence="2" type="ORF">CYMTET_33918</name>
</gene>
<feature type="region of interest" description="Disordered" evidence="1">
    <location>
        <begin position="185"/>
        <end position="228"/>
    </location>
</feature>
<feature type="compositionally biased region" description="Low complexity" evidence="1">
    <location>
        <begin position="107"/>
        <end position="121"/>
    </location>
</feature>
<feature type="compositionally biased region" description="Basic and acidic residues" evidence="1">
    <location>
        <begin position="344"/>
        <end position="365"/>
    </location>
</feature>
<dbReference type="EMBL" id="LGRX02021170">
    <property type="protein sequence ID" value="KAK3256977.1"/>
    <property type="molecule type" value="Genomic_DNA"/>
</dbReference>
<feature type="compositionally biased region" description="Low complexity" evidence="1">
    <location>
        <begin position="1"/>
        <end position="19"/>
    </location>
</feature>
<dbReference type="Proteomes" id="UP001190700">
    <property type="component" value="Unassembled WGS sequence"/>
</dbReference>
<comment type="caution">
    <text evidence="2">The sequence shown here is derived from an EMBL/GenBank/DDBJ whole genome shotgun (WGS) entry which is preliminary data.</text>
</comment>
<protein>
    <submittedName>
        <fullName evidence="2">Uncharacterized protein</fullName>
    </submittedName>
</protein>
<feature type="compositionally biased region" description="Pro residues" evidence="1">
    <location>
        <begin position="185"/>
        <end position="199"/>
    </location>
</feature>
<reference evidence="2 3" key="1">
    <citation type="journal article" date="2015" name="Genome Biol. Evol.">
        <title>Comparative Genomics of a Bacterivorous Green Alga Reveals Evolutionary Causalities and Consequences of Phago-Mixotrophic Mode of Nutrition.</title>
        <authorList>
            <person name="Burns J.A."/>
            <person name="Paasch A."/>
            <person name="Narechania A."/>
            <person name="Kim E."/>
        </authorList>
    </citation>
    <scope>NUCLEOTIDE SEQUENCE [LARGE SCALE GENOMIC DNA]</scope>
    <source>
        <strain evidence="2 3">PLY_AMNH</strain>
    </source>
</reference>
<evidence type="ECO:0000313" key="2">
    <source>
        <dbReference type="EMBL" id="KAK3256977.1"/>
    </source>
</evidence>
<feature type="compositionally biased region" description="Polar residues" evidence="1">
    <location>
        <begin position="440"/>
        <end position="450"/>
    </location>
</feature>
<keyword evidence="3" id="KW-1185">Reference proteome</keyword>
<accession>A0AAE0FC35</accession>
<feature type="compositionally biased region" description="Basic and acidic residues" evidence="1">
    <location>
        <begin position="454"/>
        <end position="481"/>
    </location>
</feature>
<feature type="compositionally biased region" description="Polar residues" evidence="1">
    <location>
        <begin position="366"/>
        <end position="403"/>
    </location>
</feature>
<organism evidence="2 3">
    <name type="scientific">Cymbomonas tetramitiformis</name>
    <dbReference type="NCBI Taxonomy" id="36881"/>
    <lineage>
        <taxon>Eukaryota</taxon>
        <taxon>Viridiplantae</taxon>
        <taxon>Chlorophyta</taxon>
        <taxon>Pyramimonadophyceae</taxon>
        <taxon>Pyramimonadales</taxon>
        <taxon>Pyramimonadaceae</taxon>
        <taxon>Cymbomonas</taxon>
    </lineage>
</organism>
<evidence type="ECO:0000313" key="3">
    <source>
        <dbReference type="Proteomes" id="UP001190700"/>
    </source>
</evidence>
<sequence>MRAAATTSCEESSSLSSSELDADAGAQNLENRTLTSPPNPVCTLFPSARAGASDGPSSSIQSKDMSDSEQAVLQAPEDGEASVSVAPPRSGGSPSSQVRLRRKNNRSRAAAATAAKSKVARPTLIGAGAAEAPYPKVPPSIPQANCPPGSFPSVDIPDLGPVPTAPQGPVPVPSPMWGYFPSPGIPPPGPPGMPSPFPSPQIRTASWDSPAPPLVPPPGTPASASPHWHQATADMPAEIVVNHPSLQIATQQLLGIDNWKSLREQMVQQQLVLTQQVAALRSCIRTQRALVNTEKSLLSEEHYARSKEIEKLSTAVEEKCTSIPAARGSVPSGPWNAFSSVSPSKKEHSQLKDVRIPKDLKRGSEENTSSDRSTVHNFGSSSAFSRPCSSGNPPGTFPSTSSCPPAEASWYPQGHLLPGGDLIPPPPIFPPSSIVPQRHPFSTSGPSPLSSWRPHSEERSRPGTAGTRREYKSKQSIRELQSDQLPGADLVGNTRKRSEGTEQGSNPPEGTAASIEASDFLPNYPYRQSKQPKESAVGDIGATFLRCMGKKSNRSGIVVPKPKGATEQSAADILMSLMSH</sequence>
<feature type="region of interest" description="Disordered" evidence="1">
    <location>
        <begin position="325"/>
        <end position="537"/>
    </location>
</feature>
<dbReference type="AlphaFoldDB" id="A0AAE0FC35"/>
<proteinExistence type="predicted"/>
<name>A0AAE0FC35_9CHLO</name>
<feature type="region of interest" description="Disordered" evidence="1">
    <location>
        <begin position="1"/>
        <end position="123"/>
    </location>
</feature>
<feature type="compositionally biased region" description="Pro residues" evidence="1">
    <location>
        <begin position="210"/>
        <end position="220"/>
    </location>
</feature>